<dbReference type="Gene3D" id="3.40.50.300">
    <property type="entry name" value="P-loop containing nucleotide triphosphate hydrolases"/>
    <property type="match status" value="2"/>
</dbReference>
<feature type="transmembrane region" description="Helical" evidence="2">
    <location>
        <begin position="43"/>
        <end position="60"/>
    </location>
</feature>
<feature type="domain" description="TraD/TraG TraM recognition site" evidence="3">
    <location>
        <begin position="502"/>
        <end position="631"/>
    </location>
</feature>
<dbReference type="InterPro" id="IPR032689">
    <property type="entry name" value="TraG-D_C"/>
</dbReference>
<sequence>MTERYPVEALLRPPVEFYSAGVAACAAIIAVVAPWALMMTPTVAWGAAVILGGVAVWRGRQGWWIVRYHRNLKRLPEFRMRSAEIPVSRRKLYLGRGFRWRQKHTQRLRDTIRPEVQHYVEPGPLYHWARRREVAWESTPGLRLLAAALAYRSWWNPLAPLPPVGGKPALHAVGCDEEEDVYTDLGERVGHTLVLGTTRVGKTRLAELLIAQDIRRGDVTIVIDPKGDAELLKRVYAEARRAGREDRFHMFHLGYPEHSARYNAVGSFGRITEVASRTSRQLPSEGNSAAFREFAWRFVNIVAQARVALGYRPAYDQILQDVTNIEPLLIEYYEHWLPGVAPEGWRDEVGRREANMDERRVPRNLQGRDKRAIALVLYVKEQGLSDPVADGLRSAMEYDKTYFDKIVASLLPLMEKLTTGKTAELISPDYLDTDDPRPIFDWREVIRTGGVVYVGLDALSDADVAAAVGNSMFADLCSVAGQMYKHGQDDGLPERRLSMPTVNVHADEFNELIGDEFVPLLNKAGGAGFQVTAYTQTWSDVEARIGSKPKAGQVAGNFNTLVMLRVKEYATAEMLTTQLPQVEVFSLMQVSGTNDASDPDSDQHFSSRNEDRISVTEAPLLTPADVVTLPKGQGFALVEGGQLYKLRLPLPSGEADPVMPASLDEITERMARDYATGDAWWQTDPVPTPPPEDAA</sequence>
<dbReference type="Pfam" id="PF12696">
    <property type="entry name" value="TraG-D_C"/>
    <property type="match status" value="1"/>
</dbReference>
<dbReference type="NCBIfam" id="TIGR03754">
    <property type="entry name" value="conj_TOL_TraD"/>
    <property type="match status" value="1"/>
</dbReference>
<accession>A0A1H8VRE5</accession>
<dbReference type="InterPro" id="IPR051162">
    <property type="entry name" value="T4SS_component"/>
</dbReference>
<feature type="compositionally biased region" description="Basic and acidic residues" evidence="1">
    <location>
        <begin position="601"/>
        <end position="612"/>
    </location>
</feature>
<dbReference type="EMBL" id="FOEG01000014">
    <property type="protein sequence ID" value="SEP17850.1"/>
    <property type="molecule type" value="Genomic_DNA"/>
</dbReference>
<name>A0A1H8VRE5_9GAMM</name>
<keyword evidence="2" id="KW-0812">Transmembrane</keyword>
<dbReference type="PANTHER" id="PTHR30121:SF6">
    <property type="entry name" value="SLR6007 PROTEIN"/>
    <property type="match status" value="1"/>
</dbReference>
<dbReference type="SUPFAM" id="SSF52540">
    <property type="entry name" value="P-loop containing nucleoside triphosphate hydrolases"/>
    <property type="match status" value="1"/>
</dbReference>
<dbReference type="Proteomes" id="UP000199657">
    <property type="component" value="Unassembled WGS sequence"/>
</dbReference>
<dbReference type="InterPro" id="IPR027417">
    <property type="entry name" value="P-loop_NTPase"/>
</dbReference>
<organism evidence="4 5">
    <name type="scientific">Aquisalimonas asiatica</name>
    <dbReference type="NCBI Taxonomy" id="406100"/>
    <lineage>
        <taxon>Bacteria</taxon>
        <taxon>Pseudomonadati</taxon>
        <taxon>Pseudomonadota</taxon>
        <taxon>Gammaproteobacteria</taxon>
        <taxon>Chromatiales</taxon>
        <taxon>Ectothiorhodospiraceae</taxon>
        <taxon>Aquisalimonas</taxon>
    </lineage>
</organism>
<evidence type="ECO:0000259" key="3">
    <source>
        <dbReference type="Pfam" id="PF12696"/>
    </source>
</evidence>
<dbReference type="AlphaFoldDB" id="A0A1H8VRE5"/>
<feature type="transmembrane region" description="Helical" evidence="2">
    <location>
        <begin position="17"/>
        <end position="37"/>
    </location>
</feature>
<evidence type="ECO:0000313" key="4">
    <source>
        <dbReference type="EMBL" id="SEP17850.1"/>
    </source>
</evidence>
<dbReference type="RefSeq" id="WP_171909989.1">
    <property type="nucleotide sequence ID" value="NZ_FOEG01000014.1"/>
</dbReference>
<dbReference type="STRING" id="406100.SAMN04488052_11471"/>
<evidence type="ECO:0000256" key="2">
    <source>
        <dbReference type="SAM" id="Phobius"/>
    </source>
</evidence>
<evidence type="ECO:0000256" key="1">
    <source>
        <dbReference type="SAM" id="MobiDB-lite"/>
    </source>
</evidence>
<gene>
    <name evidence="4" type="ORF">SAMN04488052_11471</name>
</gene>
<keyword evidence="2" id="KW-1133">Transmembrane helix</keyword>
<reference evidence="4 5" key="1">
    <citation type="submission" date="2016-10" db="EMBL/GenBank/DDBJ databases">
        <authorList>
            <person name="de Groot N.N."/>
        </authorList>
    </citation>
    <scope>NUCLEOTIDE SEQUENCE [LARGE SCALE GENOMIC DNA]</scope>
    <source>
        <strain evidence="4 5">CGMCC 1.6291</strain>
    </source>
</reference>
<keyword evidence="5" id="KW-1185">Reference proteome</keyword>
<evidence type="ECO:0000313" key="5">
    <source>
        <dbReference type="Proteomes" id="UP000199657"/>
    </source>
</evidence>
<dbReference type="NCBIfam" id="TIGR03743">
    <property type="entry name" value="SXT_TraD"/>
    <property type="match status" value="1"/>
</dbReference>
<dbReference type="InterPro" id="IPR022503">
    <property type="entry name" value="Conj_coupling_TraG/TraD_PFGI-1"/>
</dbReference>
<proteinExistence type="predicted"/>
<protein>
    <submittedName>
        <fullName evidence="4">Conjugative coupling factor TraD, TOL family</fullName>
    </submittedName>
</protein>
<dbReference type="InterPro" id="IPR022458">
    <property type="entry name" value="Conjugative_coupling_TraG/TraD"/>
</dbReference>
<dbReference type="CDD" id="cd01127">
    <property type="entry name" value="TrwB_TraG_TraD_VirD4"/>
    <property type="match status" value="1"/>
</dbReference>
<keyword evidence="2" id="KW-0472">Membrane</keyword>
<dbReference type="PANTHER" id="PTHR30121">
    <property type="entry name" value="UNCHARACTERIZED PROTEIN YJGR-RELATED"/>
    <property type="match status" value="1"/>
</dbReference>
<feature type="region of interest" description="Disordered" evidence="1">
    <location>
        <begin position="593"/>
        <end position="612"/>
    </location>
</feature>